<reference evidence="1 2" key="1">
    <citation type="submission" date="2018-08" db="EMBL/GenBank/DDBJ databases">
        <title>The reduced genetic potential of extracellular carbohydrate catabolism in Euzebyella marina RN62, a Flavobacteriia bacterium isolated from the hadal water.</title>
        <authorList>
            <person name="Xue C."/>
        </authorList>
    </citation>
    <scope>NUCLEOTIDE SEQUENCE [LARGE SCALE GENOMIC DNA]</scope>
    <source>
        <strain evidence="1 2">RN62</strain>
    </source>
</reference>
<protein>
    <submittedName>
        <fullName evidence="1">Uncharacterized protein</fullName>
    </submittedName>
</protein>
<accession>A0A3G2L1W3</accession>
<organism evidence="1 2">
    <name type="scientific">Euzebyella marina</name>
    <dbReference type="NCBI Taxonomy" id="1761453"/>
    <lineage>
        <taxon>Bacteria</taxon>
        <taxon>Pseudomonadati</taxon>
        <taxon>Bacteroidota</taxon>
        <taxon>Flavobacteriia</taxon>
        <taxon>Flavobacteriales</taxon>
        <taxon>Flavobacteriaceae</taxon>
        <taxon>Euzebyella</taxon>
    </lineage>
</organism>
<dbReference type="OrthoDB" id="1440001at2"/>
<dbReference type="EMBL" id="CP032050">
    <property type="protein sequence ID" value="AYN66233.1"/>
    <property type="molecule type" value="Genomic_DNA"/>
</dbReference>
<sequence length="101" mass="11087">MSLVFLFSCDKDSPLNPAGACFGGNWSLQYADELETWSNAAQAYADDPTPSNCANYKSAAKDYYDALNDVYDCVPTASRQEIDQAIKEAKAEIDAQDCNQQ</sequence>
<evidence type="ECO:0000313" key="2">
    <source>
        <dbReference type="Proteomes" id="UP000276309"/>
    </source>
</evidence>
<evidence type="ECO:0000313" key="1">
    <source>
        <dbReference type="EMBL" id="AYN66233.1"/>
    </source>
</evidence>
<proteinExistence type="predicted"/>
<dbReference type="Proteomes" id="UP000276309">
    <property type="component" value="Chromosome"/>
</dbReference>
<dbReference type="AlphaFoldDB" id="A0A3G2L1W3"/>
<dbReference type="KEGG" id="emar:D1013_01950"/>
<gene>
    <name evidence="1" type="ORF">D1013_01950</name>
</gene>
<keyword evidence="2" id="KW-1185">Reference proteome</keyword>
<name>A0A3G2L1W3_9FLAO</name>